<evidence type="ECO:0000256" key="8">
    <source>
        <dbReference type="ARBA" id="ARBA00022827"/>
    </source>
</evidence>
<dbReference type="InterPro" id="IPR009014">
    <property type="entry name" value="Transketo_C/PFOR_II"/>
</dbReference>
<dbReference type="Gene3D" id="3.40.50.80">
    <property type="entry name" value="Nucleotide-binding domain of ferredoxin-NADP reductase (FNR) module"/>
    <property type="match status" value="1"/>
</dbReference>
<evidence type="ECO:0000256" key="10">
    <source>
        <dbReference type="ARBA" id="ARBA00022982"/>
    </source>
</evidence>
<dbReference type="InterPro" id="IPR001433">
    <property type="entry name" value="OxRdtase_FAD/NAD-bd"/>
</dbReference>
<evidence type="ECO:0000256" key="5">
    <source>
        <dbReference type="ARBA" id="ARBA00022448"/>
    </source>
</evidence>
<dbReference type="PANTHER" id="PTHR19384:SF109">
    <property type="entry name" value="SULFITE REDUCTASE [NADPH] FLAVOPROTEIN COMPONENT"/>
    <property type="match status" value="1"/>
</dbReference>
<dbReference type="Gene3D" id="3.40.50.970">
    <property type="match status" value="1"/>
</dbReference>
<evidence type="ECO:0000256" key="14">
    <source>
        <dbReference type="SAM" id="MobiDB-lite"/>
    </source>
</evidence>
<feature type="region of interest" description="Disordered" evidence="14">
    <location>
        <begin position="627"/>
        <end position="681"/>
    </location>
</feature>
<keyword evidence="11" id="KW-0560">Oxidoreductase</keyword>
<dbReference type="GO" id="GO:0000103">
    <property type="term" value="P:sulfate assimilation"/>
    <property type="evidence" value="ECO:0007669"/>
    <property type="project" value="EnsemblFungi"/>
</dbReference>
<dbReference type="GO" id="GO:0004783">
    <property type="term" value="F:sulfite reductase (NADPH) activity"/>
    <property type="evidence" value="ECO:0007669"/>
    <property type="project" value="UniProtKB-EC"/>
</dbReference>
<evidence type="ECO:0000259" key="15">
    <source>
        <dbReference type="PROSITE" id="PS51384"/>
    </source>
</evidence>
<dbReference type="InterPro" id="IPR017938">
    <property type="entry name" value="Riboflavin_synthase-like_b-brl"/>
</dbReference>
<keyword evidence="10" id="KW-0249">Electron transport</keyword>
<dbReference type="EMBL" id="KV454015">
    <property type="protein sequence ID" value="ODV94840.1"/>
    <property type="molecule type" value="Genomic_DNA"/>
</dbReference>
<keyword evidence="6" id="KW-0285">Flavoprotein</keyword>
<evidence type="ECO:0000256" key="1">
    <source>
        <dbReference type="ARBA" id="ARBA00001917"/>
    </source>
</evidence>
<dbReference type="InterPro" id="IPR023173">
    <property type="entry name" value="NADPH_Cyt_P450_Rdtase_alpha"/>
</dbReference>
<dbReference type="GO" id="GO:0009337">
    <property type="term" value="C:sulfite reductase complex (NADPH)"/>
    <property type="evidence" value="ECO:0007669"/>
    <property type="project" value="EnsemblFungi"/>
</dbReference>
<evidence type="ECO:0000256" key="2">
    <source>
        <dbReference type="ARBA" id="ARBA00001974"/>
    </source>
</evidence>
<dbReference type="InterPro" id="IPR003097">
    <property type="entry name" value="CysJ-like_FAD-binding"/>
</dbReference>
<keyword evidence="8" id="KW-0274">FAD</keyword>
<organism evidence="16 17">
    <name type="scientific">Pachysolen tannophilus NRRL Y-2460</name>
    <dbReference type="NCBI Taxonomy" id="669874"/>
    <lineage>
        <taxon>Eukaryota</taxon>
        <taxon>Fungi</taxon>
        <taxon>Dikarya</taxon>
        <taxon>Ascomycota</taxon>
        <taxon>Saccharomycotina</taxon>
        <taxon>Pichiomycetes</taxon>
        <taxon>Pachysolenaceae</taxon>
        <taxon>Pachysolen</taxon>
    </lineage>
</organism>
<evidence type="ECO:0000256" key="3">
    <source>
        <dbReference type="ARBA" id="ARBA00004774"/>
    </source>
</evidence>
<proteinExistence type="predicted"/>
<dbReference type="FunFam" id="1.20.990.10:FF:000010">
    <property type="entry name" value="Sulfite reductase [NADPH] flavoprotein component"/>
    <property type="match status" value="1"/>
</dbReference>
<dbReference type="GO" id="GO:0005829">
    <property type="term" value="C:cytosol"/>
    <property type="evidence" value="ECO:0007669"/>
    <property type="project" value="TreeGrafter"/>
</dbReference>
<dbReference type="Gene3D" id="3.40.920.10">
    <property type="entry name" value="Pyruvate-ferredoxin oxidoreductase, PFOR, domain III"/>
    <property type="match status" value="1"/>
</dbReference>
<dbReference type="InterPro" id="IPR001709">
    <property type="entry name" value="Flavoprot_Pyr_Nucl_cyt_Rdtase"/>
</dbReference>
<dbReference type="Pfam" id="PF00667">
    <property type="entry name" value="FAD_binding_1"/>
    <property type="match status" value="1"/>
</dbReference>
<dbReference type="Proteomes" id="UP000094236">
    <property type="component" value="Unassembled WGS sequence"/>
</dbReference>
<comment type="cofactor">
    <cofactor evidence="2">
        <name>FAD</name>
        <dbReference type="ChEBI" id="CHEBI:57692"/>
    </cofactor>
</comment>
<dbReference type="PRINTS" id="PR00371">
    <property type="entry name" value="FPNCR"/>
</dbReference>
<feature type="domain" description="FAD-binding FR-type" evidence="15">
    <location>
        <begin position="712"/>
        <end position="943"/>
    </location>
</feature>
<evidence type="ECO:0000313" key="16">
    <source>
        <dbReference type="EMBL" id="ODV94840.1"/>
    </source>
</evidence>
<keyword evidence="9" id="KW-0521">NADP</keyword>
<dbReference type="SUPFAM" id="SSF52922">
    <property type="entry name" value="TK C-terminal domain-like"/>
    <property type="match status" value="1"/>
</dbReference>
<dbReference type="InterPro" id="IPR017927">
    <property type="entry name" value="FAD-bd_FR_type"/>
</dbReference>
<dbReference type="STRING" id="669874.A0A1E4TSX6"/>
<evidence type="ECO:0000256" key="6">
    <source>
        <dbReference type="ARBA" id="ARBA00022630"/>
    </source>
</evidence>
<keyword evidence="17" id="KW-1185">Reference proteome</keyword>
<evidence type="ECO:0000256" key="9">
    <source>
        <dbReference type="ARBA" id="ARBA00022857"/>
    </source>
</evidence>
<dbReference type="SUPFAM" id="SSF52343">
    <property type="entry name" value="Ferredoxin reductase-like, C-terminal NADP-linked domain"/>
    <property type="match status" value="1"/>
</dbReference>
<dbReference type="Gene3D" id="2.40.30.10">
    <property type="entry name" value="Translation factors"/>
    <property type="match status" value="1"/>
</dbReference>
<dbReference type="Gene3D" id="1.20.990.10">
    <property type="entry name" value="NADPH-cytochrome p450 Reductase, Chain A, domain 3"/>
    <property type="match status" value="1"/>
</dbReference>
<evidence type="ECO:0000313" key="17">
    <source>
        <dbReference type="Proteomes" id="UP000094236"/>
    </source>
</evidence>
<keyword evidence="7" id="KW-0288">FMN</keyword>
<dbReference type="InterPro" id="IPR002869">
    <property type="entry name" value="Pyrv_flavodox_OxRed_cen"/>
</dbReference>
<dbReference type="FunFam" id="3.40.50.80:FF:000011">
    <property type="entry name" value="Sulfite reductase flavoprotein component"/>
    <property type="match status" value="1"/>
</dbReference>
<comment type="function">
    <text evidence="13">This enzyme catalyzes the 6-electron reduction of sulfite to sulfide. This is one of several activities required for the biosynthesis of L-cysteine from sulfate.</text>
</comment>
<dbReference type="SUPFAM" id="SSF63380">
    <property type="entry name" value="Riboflavin synthase domain-like"/>
    <property type="match status" value="1"/>
</dbReference>
<evidence type="ECO:0000256" key="4">
    <source>
        <dbReference type="ARBA" id="ARBA00012604"/>
    </source>
</evidence>
<evidence type="ECO:0000256" key="12">
    <source>
        <dbReference type="ARBA" id="ARBA00052219"/>
    </source>
</evidence>
<dbReference type="GO" id="GO:0010181">
    <property type="term" value="F:FMN binding"/>
    <property type="evidence" value="ECO:0007669"/>
    <property type="project" value="TreeGrafter"/>
</dbReference>
<feature type="region of interest" description="Disordered" evidence="14">
    <location>
        <begin position="1"/>
        <end position="26"/>
    </location>
</feature>
<dbReference type="PROSITE" id="PS51384">
    <property type="entry name" value="FAD_FR"/>
    <property type="match status" value="1"/>
</dbReference>
<dbReference type="GO" id="GO:0050660">
    <property type="term" value="F:flavin adenine dinucleotide binding"/>
    <property type="evidence" value="ECO:0007669"/>
    <property type="project" value="TreeGrafter"/>
</dbReference>
<dbReference type="AlphaFoldDB" id="A0A1E4TSX6"/>
<accession>A0A1E4TSX6</accession>
<dbReference type="EC" id="1.8.1.2" evidence="4"/>
<comment type="pathway">
    <text evidence="3">Sulfur metabolism; hydrogen sulfide biosynthesis; hydrogen sulfide from sulfite (NADPH route): step 1/1.</text>
</comment>
<evidence type="ECO:0000256" key="7">
    <source>
        <dbReference type="ARBA" id="ARBA00022643"/>
    </source>
</evidence>
<evidence type="ECO:0000256" key="11">
    <source>
        <dbReference type="ARBA" id="ARBA00023002"/>
    </source>
</evidence>
<evidence type="ECO:0000256" key="13">
    <source>
        <dbReference type="ARBA" id="ARBA00059320"/>
    </source>
</evidence>
<dbReference type="SUPFAM" id="SSF53323">
    <property type="entry name" value="Pyruvate-ferredoxin oxidoreductase, PFOR, domain III"/>
    <property type="match status" value="1"/>
</dbReference>
<gene>
    <name evidence="16" type="ORF">PACTADRAFT_50694</name>
</gene>
<reference evidence="17" key="1">
    <citation type="submission" date="2016-05" db="EMBL/GenBank/DDBJ databases">
        <title>Comparative genomics of biotechnologically important yeasts.</title>
        <authorList>
            <consortium name="DOE Joint Genome Institute"/>
            <person name="Riley R."/>
            <person name="Haridas S."/>
            <person name="Wolfe K.H."/>
            <person name="Lopes M.R."/>
            <person name="Hittinger C.T."/>
            <person name="Goker M."/>
            <person name="Salamov A."/>
            <person name="Wisecaver J."/>
            <person name="Long T.M."/>
            <person name="Aerts A.L."/>
            <person name="Barry K."/>
            <person name="Choi C."/>
            <person name="Clum A."/>
            <person name="Coughlan A.Y."/>
            <person name="Deshpande S."/>
            <person name="Douglass A.P."/>
            <person name="Hanson S.J."/>
            <person name="Klenk H.-P."/>
            <person name="Labutti K."/>
            <person name="Lapidus A."/>
            <person name="Lindquist E."/>
            <person name="Lipzen A."/>
            <person name="Meier-Kolthoff J.P."/>
            <person name="Ohm R.A."/>
            <person name="Otillar R.P."/>
            <person name="Pangilinan J."/>
            <person name="Peng Y."/>
            <person name="Rokas A."/>
            <person name="Rosa C.A."/>
            <person name="Scheuner C."/>
            <person name="Sibirny A.A."/>
            <person name="Slot J.C."/>
            <person name="Stielow J.B."/>
            <person name="Sun H."/>
            <person name="Kurtzman C.P."/>
            <person name="Blackwell M."/>
            <person name="Grigoriev I.V."/>
            <person name="Jeffries T.W."/>
        </authorList>
    </citation>
    <scope>NUCLEOTIDE SEQUENCE [LARGE SCALE GENOMIC DNA]</scope>
    <source>
        <strain evidence="17">NRRL Y-2460</strain>
    </source>
</reference>
<feature type="compositionally biased region" description="Acidic residues" evidence="14">
    <location>
        <begin position="646"/>
        <end position="659"/>
    </location>
</feature>
<keyword evidence="5" id="KW-0813">Transport</keyword>
<dbReference type="InterPro" id="IPR039261">
    <property type="entry name" value="FNR_nucleotide-bd"/>
</dbReference>
<sequence length="1099" mass="121383">MPPVAVVSRSNSVGSEKSADLESHFQNASPSAPFGLPLDPNFSQGSSLTSAHVVASSAVYSLADRIFSYISPGADSALDAGLQLWKSFQRKNANGIIPQVSRFEVRSGAASSILGYLSNVSAVDAPVSVVIPSSALPFMQPILSTSLSVHHKKVPLPLAFNVAALDYDSSSSSFVSDYATPLSFAKSLNFPVITPFNAVEAQHFSLFVLFLALQGPILNIYDGPSFLKENGTVSGLLSSVQLLKTFNELKSESKKLESADNKVSVGLKLLNQVLGTNYKAFEYEGHAQPETVFVIYGSTESELLLQYIKLLSVQKNSKIGAIAVRVPLPFDVAEFCNTIPESTQSIVVIGQTKGELATTSWLKSDVSAALFFGKGAEASPKILEYNYLPSFNWSRSTLHEVLSYFVSIPEFSEQLEAKKFLFWGPDNGELIEVPSKLAHSFSLDASSKISFRSKYDNINGAGTFQASIFSAPFNSKLSKAGSVDSADVILIEGKDILKYFDVTKTAKTGSTIIITSAKKIEELQKYTESLPSSFIRSLISKNIRLAVLDLEAIGDQPETKGFTSSIASQVAFWHYAYPELSEHDVVLKVWQAAGADAELLAAVISNLRDTVLKTGLKEVPVSKELLSKTSEKKENENEEEKQQQQQEEEEKESEEEDPELPSHPLESSFFPNPREGEVVTKPISNTKLDAAKKLVFKEAYQTETSLRPDLSVRNFVVKVQHNKRVTPENYSRNIFEIEFDITGTGLTYQIGEALGIHGRNNTKMVQEFLDSYGLKGDDLVQVPSKEDAHILETRTISQAFIENLDIFGKPPKKFYESLAPFAQDEAERKKLEFLASAAGAKELKAYQDDETYFYADILALFPSARPSVVELAQIISPLKRREYSIASSQKMHPNAVHLLIVVVDWVDKRGQTRYGHCSHYLSQLSVGTELVVSVKPSVMKLPASPLAPIVMSGLGTGLAPFKAFVEEKVWQKSQGLEIGEIYLYLGSRYKREEYLYGELWEAYKDAGIITHIGAAFSRDQPEKIYIQDRIRENIEELTDAIITKNGSFYLCGPTWPVPDITACLEDIVQNDWDKRGVKGDVANEVEEMKESGRYVLEVY</sequence>
<comment type="cofactor">
    <cofactor evidence="1">
        <name>FMN</name>
        <dbReference type="ChEBI" id="CHEBI:58210"/>
    </cofactor>
</comment>
<dbReference type="Gene3D" id="3.40.50.920">
    <property type="match status" value="1"/>
</dbReference>
<dbReference type="PANTHER" id="PTHR19384">
    <property type="entry name" value="NITRIC OXIDE SYNTHASE-RELATED"/>
    <property type="match status" value="1"/>
</dbReference>
<protein>
    <recommendedName>
        <fullName evidence="4">assimilatory sulfite reductase (NADPH)</fullName>
        <ecNumber evidence="4">1.8.1.2</ecNumber>
    </recommendedName>
</protein>
<dbReference type="Pfam" id="PF00175">
    <property type="entry name" value="NAD_binding_1"/>
    <property type="match status" value="1"/>
</dbReference>
<name>A0A1E4TSX6_PACTA</name>
<dbReference type="CDD" id="cd06207">
    <property type="entry name" value="CyPoR_like"/>
    <property type="match status" value="1"/>
</dbReference>
<dbReference type="OrthoDB" id="1856718at2759"/>
<comment type="catalytic activity">
    <reaction evidence="12">
        <text>hydrogen sulfide + 3 NADP(+) + 3 H2O = sulfite + 3 NADPH + 4 H(+)</text>
        <dbReference type="Rhea" id="RHEA:13801"/>
        <dbReference type="ChEBI" id="CHEBI:15377"/>
        <dbReference type="ChEBI" id="CHEBI:15378"/>
        <dbReference type="ChEBI" id="CHEBI:17359"/>
        <dbReference type="ChEBI" id="CHEBI:29919"/>
        <dbReference type="ChEBI" id="CHEBI:57783"/>
        <dbReference type="ChEBI" id="CHEBI:58349"/>
        <dbReference type="EC" id="1.8.1.2"/>
    </reaction>
</comment>